<name>A0A5D2HQ14_GOSDA</name>
<dbReference type="GO" id="GO:0048367">
    <property type="term" value="P:shoot system development"/>
    <property type="evidence" value="ECO:0007669"/>
    <property type="project" value="InterPro"/>
</dbReference>
<evidence type="ECO:0000313" key="3">
    <source>
        <dbReference type="Proteomes" id="UP000323506"/>
    </source>
</evidence>
<evidence type="ECO:0000256" key="1">
    <source>
        <dbReference type="SAM" id="Coils"/>
    </source>
</evidence>
<dbReference type="PANTHER" id="PTHR33070:SF129">
    <property type="entry name" value="DUF241 DOMAIN PROTEIN"/>
    <property type="match status" value="1"/>
</dbReference>
<dbReference type="Proteomes" id="UP000323506">
    <property type="component" value="Chromosome A01"/>
</dbReference>
<protein>
    <submittedName>
        <fullName evidence="2">Uncharacterized protein</fullName>
    </submittedName>
</protein>
<dbReference type="Pfam" id="PF03087">
    <property type="entry name" value="BPS1"/>
    <property type="match status" value="1"/>
</dbReference>
<dbReference type="InterPro" id="IPR004320">
    <property type="entry name" value="BPS1_pln"/>
</dbReference>
<dbReference type="AlphaFoldDB" id="A0A5D2HQ14"/>
<keyword evidence="1" id="KW-0175">Coiled coil</keyword>
<feature type="coiled-coil region" evidence="1">
    <location>
        <begin position="314"/>
        <end position="341"/>
    </location>
</feature>
<evidence type="ECO:0000313" key="2">
    <source>
        <dbReference type="EMBL" id="TYH31779.1"/>
    </source>
</evidence>
<dbReference type="CDD" id="cd09272">
    <property type="entry name" value="RNase_HI_RT_Ty1"/>
    <property type="match status" value="1"/>
</dbReference>
<proteinExistence type="predicted"/>
<dbReference type="PANTHER" id="PTHR33070">
    <property type="entry name" value="OS06G0725500 PROTEIN"/>
    <property type="match status" value="1"/>
</dbReference>
<keyword evidence="3" id="KW-1185">Reference proteome</keyword>
<dbReference type="GO" id="GO:0048364">
    <property type="term" value="P:root development"/>
    <property type="evidence" value="ECO:0007669"/>
    <property type="project" value="InterPro"/>
</dbReference>
<gene>
    <name evidence="2" type="ORF">ES288_A01G199500v1</name>
</gene>
<sequence>MKSTLGYFFTLGSSVFSWSSKKQQTVAQSTAEAEYIAAAAAVNQAIWLRKLLFDLNKDQSEATEIMVDNQSTVAIAKNPVFHGKTKHFKIKFHFVREAEQSGEISLIHWSSQNHFNSFPLPSKPTPLVSEVDEHLNRLRDSAATSTSSSINHKLNGLQDLYDCGPVDEFLDGSLRLFDLCNIAKDILLQTKGSIQDIQSVVRRRGCREVELVGEVRKYFTSKEVVQKTIYKALKNVKGVETKLIFSSSNDHETKAMISLLREAEAVTSSMFEYLFTLIPRPNERSKCSSWVLVSKLLHYKRIALMSQKMSKSENVEMPRQLKELELCIQELEDELECLFRCMIKARVSFLNAFNR</sequence>
<dbReference type="EMBL" id="CM017688">
    <property type="protein sequence ID" value="TYH31779.1"/>
    <property type="molecule type" value="Genomic_DNA"/>
</dbReference>
<organism evidence="2 3">
    <name type="scientific">Gossypium darwinii</name>
    <name type="common">Darwin's cotton</name>
    <name type="synonym">Gossypium barbadense var. darwinii</name>
    <dbReference type="NCBI Taxonomy" id="34276"/>
    <lineage>
        <taxon>Eukaryota</taxon>
        <taxon>Viridiplantae</taxon>
        <taxon>Streptophyta</taxon>
        <taxon>Embryophyta</taxon>
        <taxon>Tracheophyta</taxon>
        <taxon>Spermatophyta</taxon>
        <taxon>Magnoliopsida</taxon>
        <taxon>eudicotyledons</taxon>
        <taxon>Gunneridae</taxon>
        <taxon>Pentapetalae</taxon>
        <taxon>rosids</taxon>
        <taxon>malvids</taxon>
        <taxon>Malvales</taxon>
        <taxon>Malvaceae</taxon>
        <taxon>Malvoideae</taxon>
        <taxon>Gossypium</taxon>
    </lineage>
</organism>
<reference evidence="2 3" key="1">
    <citation type="submission" date="2019-06" db="EMBL/GenBank/DDBJ databases">
        <title>WGS assembly of Gossypium darwinii.</title>
        <authorList>
            <person name="Chen Z.J."/>
            <person name="Sreedasyam A."/>
            <person name="Ando A."/>
            <person name="Song Q."/>
            <person name="De L."/>
            <person name="Hulse-Kemp A."/>
            <person name="Ding M."/>
            <person name="Ye W."/>
            <person name="Kirkbride R."/>
            <person name="Jenkins J."/>
            <person name="Plott C."/>
            <person name="Lovell J."/>
            <person name="Lin Y.-M."/>
            <person name="Vaughn R."/>
            <person name="Liu B."/>
            <person name="Li W."/>
            <person name="Simpson S."/>
            <person name="Scheffler B."/>
            <person name="Saski C."/>
            <person name="Grover C."/>
            <person name="Hu G."/>
            <person name="Conover J."/>
            <person name="Carlson J."/>
            <person name="Shu S."/>
            <person name="Boston L."/>
            <person name="Williams M."/>
            <person name="Peterson D."/>
            <person name="Mcgee K."/>
            <person name="Jones D."/>
            <person name="Wendel J."/>
            <person name="Stelly D."/>
            <person name="Grimwood J."/>
            <person name="Schmutz J."/>
        </authorList>
    </citation>
    <scope>NUCLEOTIDE SEQUENCE [LARGE SCALE GENOMIC DNA]</scope>
    <source>
        <strain evidence="2">1808015.09</strain>
    </source>
</reference>
<accession>A0A5D2HQ14</accession>